<keyword evidence="2" id="KW-0659">Purine metabolism</keyword>
<dbReference type="SUPFAM" id="SSF49785">
    <property type="entry name" value="Galactose-binding domain-like"/>
    <property type="match status" value="2"/>
</dbReference>
<evidence type="ECO:0000313" key="4">
    <source>
        <dbReference type="EMBL" id="GER03532.1"/>
    </source>
</evidence>
<dbReference type="PANTHER" id="PTHR12045:SF3">
    <property type="entry name" value="INACTIVE ALLANTOICASE-RELATED"/>
    <property type="match status" value="1"/>
</dbReference>
<comment type="catalytic activity">
    <reaction evidence="2">
        <text>allantoate + H2O = (S)-ureidoglycolate + urea</text>
        <dbReference type="Rhea" id="RHEA:11016"/>
        <dbReference type="ChEBI" id="CHEBI:15377"/>
        <dbReference type="ChEBI" id="CHEBI:16199"/>
        <dbReference type="ChEBI" id="CHEBI:17536"/>
        <dbReference type="ChEBI" id="CHEBI:57296"/>
        <dbReference type="EC" id="3.5.3.4"/>
    </reaction>
</comment>
<dbReference type="InterPro" id="IPR008979">
    <property type="entry name" value="Galactose-bd-like_sf"/>
</dbReference>
<keyword evidence="5" id="KW-1185">Reference proteome</keyword>
<evidence type="ECO:0000259" key="3">
    <source>
        <dbReference type="Pfam" id="PF03561"/>
    </source>
</evidence>
<keyword evidence="2" id="KW-0378">Hydrolase</keyword>
<evidence type="ECO:0000313" key="5">
    <source>
        <dbReference type="Proteomes" id="UP000324996"/>
    </source>
</evidence>
<accession>A0A5A7N5E2</accession>
<dbReference type="Pfam" id="PF03561">
    <property type="entry name" value="Allantoicase"/>
    <property type="match status" value="2"/>
</dbReference>
<dbReference type="PIRSF" id="PIRSF016516">
    <property type="entry name" value="Allantoicase"/>
    <property type="match status" value="1"/>
</dbReference>
<sequence length="335" mass="36888">MQAAPVIDRGWTDLASPRLGSQVVFANDDFFADKSRLIDPTEPQFIPGKYDANGKWMDGWESRRKRGPGHDHCIIRLGHAGLIAAFEIDTRHFTGNFPPAASIDLCQSTDEIPDDRAPWLEAIGITALAGNDRLLIRLPQPMKASHVRLNIYPDGGVARLRVYGHIDFDPARLTSGEPIDLAALVHGGRAVAANDAHFGRPDNLIAPGRGVDMGDGWETRRRREPGHDWAILALGCPGVISKILIDTAHFKGNYPDQFSLQAAFCPHSPDELLIVQSQFWDTLLPPNPLQADDEHLITDGIKQIGPVSHVRLNIHPDGGVSRLRLYGLPHLQDAR</sequence>
<feature type="domain" description="Allantoicase" evidence="3">
    <location>
        <begin position="187"/>
        <end position="328"/>
    </location>
</feature>
<dbReference type="InterPro" id="IPR005164">
    <property type="entry name" value="Allantoicase"/>
</dbReference>
<protein>
    <recommendedName>
        <fullName evidence="2">Probable allantoicase</fullName>
        <ecNumber evidence="2">3.5.3.4</ecNumber>
    </recommendedName>
    <alternativeName>
        <fullName evidence="2">Allantoate amidinohydrolase</fullName>
    </alternativeName>
</protein>
<dbReference type="RefSeq" id="WP_042087205.1">
    <property type="nucleotide sequence ID" value="NZ_BKCN01000004.1"/>
</dbReference>
<dbReference type="GO" id="GO:0006144">
    <property type="term" value="P:purine nucleobase metabolic process"/>
    <property type="evidence" value="ECO:0007669"/>
    <property type="project" value="UniProtKB-KW"/>
</dbReference>
<evidence type="ECO:0000256" key="2">
    <source>
        <dbReference type="HAMAP-Rule" id="MF_00813"/>
    </source>
</evidence>
<comment type="caution">
    <text evidence="4">The sequence shown here is derived from an EMBL/GenBank/DDBJ whole genome shotgun (WGS) entry which is preliminary data.</text>
</comment>
<dbReference type="EMBL" id="BKCN01000004">
    <property type="protein sequence ID" value="GER03532.1"/>
    <property type="molecule type" value="Genomic_DNA"/>
</dbReference>
<dbReference type="AlphaFoldDB" id="A0A5A7N5E2"/>
<dbReference type="Proteomes" id="UP000324996">
    <property type="component" value="Unassembled WGS sequence"/>
</dbReference>
<dbReference type="InterPro" id="IPR015908">
    <property type="entry name" value="Allantoicase_dom"/>
</dbReference>
<organism evidence="4 5">
    <name type="scientific">Iodidimonas nitroreducens</name>
    <dbReference type="NCBI Taxonomy" id="1236968"/>
    <lineage>
        <taxon>Bacteria</taxon>
        <taxon>Pseudomonadati</taxon>
        <taxon>Pseudomonadota</taxon>
        <taxon>Alphaproteobacteria</taxon>
        <taxon>Iodidimonadales</taxon>
        <taxon>Iodidimonadaceae</taxon>
        <taxon>Iodidimonas</taxon>
    </lineage>
</organism>
<comment type="similarity">
    <text evidence="1 2">Belongs to the allantoicase family.</text>
</comment>
<feature type="domain" description="Allantoicase" evidence="3">
    <location>
        <begin position="20"/>
        <end position="166"/>
    </location>
</feature>
<dbReference type="Gene3D" id="2.60.120.260">
    <property type="entry name" value="Galactose-binding domain-like"/>
    <property type="match status" value="2"/>
</dbReference>
<dbReference type="PANTHER" id="PTHR12045">
    <property type="entry name" value="ALLANTOICASE"/>
    <property type="match status" value="1"/>
</dbReference>
<name>A0A5A7N5E2_9PROT</name>
<dbReference type="NCBIfam" id="TIGR02961">
    <property type="entry name" value="allantoicase"/>
    <property type="match status" value="1"/>
</dbReference>
<proteinExistence type="inferred from homology"/>
<gene>
    <name evidence="4" type="primary">alc2</name>
    <name evidence="2" type="synonym">alc</name>
    <name evidence="4" type="ORF">JCM17846_12140</name>
</gene>
<dbReference type="GO" id="GO:0000256">
    <property type="term" value="P:allantoin catabolic process"/>
    <property type="evidence" value="ECO:0007669"/>
    <property type="project" value="UniProtKB-UniRule"/>
</dbReference>
<dbReference type="HAMAP" id="MF_00813">
    <property type="entry name" value="Allantoicase"/>
    <property type="match status" value="1"/>
</dbReference>
<comment type="pathway">
    <text evidence="2">Nitrogen metabolism; (S)-allantoin degradation; (S)-ureidoglycolate from allantoate (aminidohydrolase route): step 1/1.</text>
</comment>
<dbReference type="UniPathway" id="UPA00395">
    <property type="reaction ID" value="UER00654"/>
</dbReference>
<dbReference type="EC" id="3.5.3.4" evidence="2"/>
<reference evidence="4 5" key="1">
    <citation type="submission" date="2019-09" db="EMBL/GenBank/DDBJ databases">
        <title>NBRP : Genome information of microbial organism related human and environment.</title>
        <authorList>
            <person name="Hattori M."/>
            <person name="Oshima K."/>
            <person name="Inaba H."/>
            <person name="Suda W."/>
            <person name="Sakamoto M."/>
            <person name="Iino T."/>
            <person name="Kitahara M."/>
            <person name="Oshida Y."/>
            <person name="Iida T."/>
            <person name="Kudo T."/>
            <person name="Itoh T."/>
            <person name="Ohkuma M."/>
        </authorList>
    </citation>
    <scope>NUCLEOTIDE SEQUENCE [LARGE SCALE GENOMIC DNA]</scope>
    <source>
        <strain evidence="4 5">Q-1</strain>
    </source>
</reference>
<dbReference type="GO" id="GO:0004037">
    <property type="term" value="F:allantoicase activity"/>
    <property type="evidence" value="ECO:0007669"/>
    <property type="project" value="UniProtKB-UniRule"/>
</dbReference>
<evidence type="ECO:0000256" key="1">
    <source>
        <dbReference type="ARBA" id="ARBA00009242"/>
    </source>
</evidence>